<organism evidence="1">
    <name type="scientific">Tamarix hispida</name>
    <dbReference type="NCBI Taxonomy" id="189793"/>
    <lineage>
        <taxon>Eukaryota</taxon>
        <taxon>Viridiplantae</taxon>
        <taxon>Streptophyta</taxon>
        <taxon>Embryophyta</taxon>
        <taxon>Tracheophyta</taxon>
        <taxon>Spermatophyta</taxon>
        <taxon>Magnoliopsida</taxon>
        <taxon>eudicotyledons</taxon>
        <taxon>Gunneridae</taxon>
        <taxon>Pentapetalae</taxon>
        <taxon>Caryophyllales</taxon>
        <taxon>Tamaricaceae</taxon>
        <taxon>Tamarix</taxon>
    </lineage>
</organism>
<dbReference type="AlphaFoldDB" id="T2CB89"/>
<reference evidence="1" key="1">
    <citation type="submission" date="2013-05" db="EMBL/GenBank/DDBJ databases">
        <authorList>
            <person name="Wang Y.C."/>
            <person name="Wang L.Q."/>
            <person name="Wang C."/>
        </authorList>
    </citation>
    <scope>NUCLEOTIDE SEQUENCE</scope>
</reference>
<protein>
    <submittedName>
        <fullName evidence="1">Putative NAC domain class transcription factor</fullName>
    </submittedName>
</protein>
<accession>T2CB89</accession>
<evidence type="ECO:0000313" key="1">
    <source>
        <dbReference type="EMBL" id="AGV29500.1"/>
    </source>
</evidence>
<gene>
    <name evidence="1" type="primary">NAC49</name>
</gene>
<feature type="non-terminal residue" evidence="1">
    <location>
        <position position="1"/>
    </location>
</feature>
<dbReference type="EMBL" id="KF031974">
    <property type="protein sequence ID" value="AGV29500.1"/>
    <property type="molecule type" value="mRNA"/>
</dbReference>
<name>T2CB89_9CARY</name>
<proteinExistence type="evidence at transcript level"/>
<feature type="non-terminal residue" evidence="1">
    <location>
        <position position="67"/>
    </location>
</feature>
<sequence length="67" mass="7421">LTIESPQGTSIPDYEQFLPRCAVYFIDFSNVAKMTPGCSLSLKMLGALLALPCLCPRPWGLMISPMW</sequence>